<name>A0ABV3CUD5_STREX</name>
<gene>
    <name evidence="1" type="ORF">AB0A76_08960</name>
</gene>
<comment type="caution">
    <text evidence="1">The sequence shown here is derived from an EMBL/GenBank/DDBJ whole genome shotgun (WGS) entry which is preliminary data.</text>
</comment>
<keyword evidence="2" id="KW-1185">Reference proteome</keyword>
<sequence length="52" mass="5877">MTSKQQAATVQPECQVGEHSWCKTGEVRVGRDLVFPAKRCDCSCHEKEVRAR</sequence>
<evidence type="ECO:0000313" key="1">
    <source>
        <dbReference type="EMBL" id="MEU7293318.1"/>
    </source>
</evidence>
<protein>
    <submittedName>
        <fullName evidence="1">Uncharacterized protein</fullName>
    </submittedName>
</protein>
<proteinExistence type="predicted"/>
<evidence type="ECO:0000313" key="2">
    <source>
        <dbReference type="Proteomes" id="UP001551210"/>
    </source>
</evidence>
<dbReference type="Proteomes" id="UP001551210">
    <property type="component" value="Unassembled WGS sequence"/>
</dbReference>
<reference evidence="1 2" key="1">
    <citation type="submission" date="2024-06" db="EMBL/GenBank/DDBJ databases">
        <title>The Natural Products Discovery Center: Release of the First 8490 Sequenced Strains for Exploring Actinobacteria Biosynthetic Diversity.</title>
        <authorList>
            <person name="Kalkreuter E."/>
            <person name="Kautsar S.A."/>
            <person name="Yang D."/>
            <person name="Bader C.D."/>
            <person name="Teijaro C.N."/>
            <person name="Fluegel L."/>
            <person name="Davis C.M."/>
            <person name="Simpson J.R."/>
            <person name="Lauterbach L."/>
            <person name="Steele A.D."/>
            <person name="Gui C."/>
            <person name="Meng S."/>
            <person name="Li G."/>
            <person name="Viehrig K."/>
            <person name="Ye F."/>
            <person name="Su P."/>
            <person name="Kiefer A.F."/>
            <person name="Nichols A."/>
            <person name="Cepeda A.J."/>
            <person name="Yan W."/>
            <person name="Fan B."/>
            <person name="Jiang Y."/>
            <person name="Adhikari A."/>
            <person name="Zheng C.-J."/>
            <person name="Schuster L."/>
            <person name="Cowan T.M."/>
            <person name="Smanski M.J."/>
            <person name="Chevrette M.G."/>
            <person name="De Carvalho L.P.S."/>
            <person name="Shen B."/>
        </authorList>
    </citation>
    <scope>NUCLEOTIDE SEQUENCE [LARGE SCALE GENOMIC DNA]</scope>
    <source>
        <strain evidence="1 2">NPDC045705</strain>
    </source>
</reference>
<accession>A0ABV3CUD5</accession>
<dbReference type="EMBL" id="JBEZAM010000008">
    <property type="protein sequence ID" value="MEU7293318.1"/>
    <property type="molecule type" value="Genomic_DNA"/>
</dbReference>
<organism evidence="1 2">
    <name type="scientific">Streptomyces exfoliatus</name>
    <name type="common">Streptomyces hydrogenans</name>
    <dbReference type="NCBI Taxonomy" id="1905"/>
    <lineage>
        <taxon>Bacteria</taxon>
        <taxon>Bacillati</taxon>
        <taxon>Actinomycetota</taxon>
        <taxon>Actinomycetes</taxon>
        <taxon>Kitasatosporales</taxon>
        <taxon>Streptomycetaceae</taxon>
        <taxon>Streptomyces</taxon>
    </lineage>
</organism>
<dbReference type="RefSeq" id="WP_359205672.1">
    <property type="nucleotide sequence ID" value="NZ_JBEZAM010000008.1"/>
</dbReference>